<dbReference type="Pfam" id="PF07724">
    <property type="entry name" value="AAA_2"/>
    <property type="match status" value="1"/>
</dbReference>
<evidence type="ECO:0000256" key="2">
    <source>
        <dbReference type="ARBA" id="ARBA00022741"/>
    </source>
</evidence>
<dbReference type="InterPro" id="IPR003593">
    <property type="entry name" value="AAA+_ATPase"/>
</dbReference>
<dbReference type="InterPro" id="IPR028299">
    <property type="entry name" value="ClpA/B_CS2"/>
</dbReference>
<name>A0ABZ2LPY1_9BACT</name>
<dbReference type="InterPro" id="IPR036628">
    <property type="entry name" value="Clp_N_dom_sf"/>
</dbReference>
<dbReference type="PANTHER" id="PTHR11638">
    <property type="entry name" value="ATP-DEPENDENT CLP PROTEASE"/>
    <property type="match status" value="1"/>
</dbReference>
<dbReference type="SMART" id="SM00382">
    <property type="entry name" value="AAA"/>
    <property type="match status" value="2"/>
</dbReference>
<evidence type="ECO:0000256" key="5">
    <source>
        <dbReference type="PROSITE-ProRule" id="PRU01251"/>
    </source>
</evidence>
<feature type="region of interest" description="Disordered" evidence="7">
    <location>
        <begin position="782"/>
        <end position="808"/>
    </location>
</feature>
<dbReference type="InterPro" id="IPR019489">
    <property type="entry name" value="Clp_ATPase_C"/>
</dbReference>
<dbReference type="InterPro" id="IPR018368">
    <property type="entry name" value="ClpA/B_CS1"/>
</dbReference>
<dbReference type="Pfam" id="PF00004">
    <property type="entry name" value="AAA"/>
    <property type="match status" value="1"/>
</dbReference>
<proteinExistence type="inferred from homology"/>
<dbReference type="InterPro" id="IPR003959">
    <property type="entry name" value="ATPase_AAA_core"/>
</dbReference>
<dbReference type="GO" id="GO:0005524">
    <property type="term" value="F:ATP binding"/>
    <property type="evidence" value="ECO:0007669"/>
    <property type="project" value="UniProtKB-KW"/>
</dbReference>
<dbReference type="Pfam" id="PF17871">
    <property type="entry name" value="AAA_lid_9"/>
    <property type="match status" value="1"/>
</dbReference>
<reference evidence="9 10" key="1">
    <citation type="submission" date="2021-12" db="EMBL/GenBank/DDBJ databases">
        <title>Discovery of the Pendulisporaceae a myxobacterial family with distinct sporulation behavior and unique specialized metabolism.</title>
        <authorList>
            <person name="Garcia R."/>
            <person name="Popoff A."/>
            <person name="Bader C.D."/>
            <person name="Loehr J."/>
            <person name="Walesch S."/>
            <person name="Walt C."/>
            <person name="Boldt J."/>
            <person name="Bunk B."/>
            <person name="Haeckl F.J.F.P.J."/>
            <person name="Gunesch A.P."/>
            <person name="Birkelbach J."/>
            <person name="Nuebel U."/>
            <person name="Pietschmann T."/>
            <person name="Bach T."/>
            <person name="Mueller R."/>
        </authorList>
    </citation>
    <scope>NUCLEOTIDE SEQUENCE [LARGE SCALE GENOMIC DNA]</scope>
    <source>
        <strain evidence="9 10">MSr11954</strain>
    </source>
</reference>
<feature type="region of interest" description="Disordered" evidence="7">
    <location>
        <begin position="147"/>
        <end position="177"/>
    </location>
</feature>
<dbReference type="SUPFAM" id="SSF81923">
    <property type="entry name" value="Double Clp-N motif"/>
    <property type="match status" value="1"/>
</dbReference>
<dbReference type="PANTHER" id="PTHR11638:SF111">
    <property type="entry name" value="ATP-DEPENDENT CLP PROTEASE ATP-BINDING SUBUNIT CLPA"/>
    <property type="match status" value="1"/>
</dbReference>
<evidence type="ECO:0000313" key="9">
    <source>
        <dbReference type="EMBL" id="WXB11220.1"/>
    </source>
</evidence>
<dbReference type="Gene3D" id="1.10.1780.10">
    <property type="entry name" value="Clp, N-terminal domain"/>
    <property type="match status" value="1"/>
</dbReference>
<dbReference type="SUPFAM" id="SSF52540">
    <property type="entry name" value="P-loop containing nucleoside triphosphate hydrolases"/>
    <property type="match status" value="2"/>
</dbReference>
<dbReference type="EMBL" id="CP089984">
    <property type="protein sequence ID" value="WXB11220.1"/>
    <property type="molecule type" value="Genomic_DNA"/>
</dbReference>
<dbReference type="InterPro" id="IPR027417">
    <property type="entry name" value="P-loop_NTPase"/>
</dbReference>
<dbReference type="CDD" id="cd00009">
    <property type="entry name" value="AAA"/>
    <property type="match status" value="1"/>
</dbReference>
<dbReference type="PRINTS" id="PR00300">
    <property type="entry name" value="CLPPROTEASEA"/>
</dbReference>
<keyword evidence="1 5" id="KW-0677">Repeat</keyword>
<dbReference type="Gene3D" id="1.10.8.60">
    <property type="match status" value="2"/>
</dbReference>
<dbReference type="GO" id="GO:0006508">
    <property type="term" value="P:proteolysis"/>
    <property type="evidence" value="ECO:0007669"/>
    <property type="project" value="UniProtKB-KW"/>
</dbReference>
<keyword evidence="9" id="KW-0378">Hydrolase</keyword>
<evidence type="ECO:0000256" key="1">
    <source>
        <dbReference type="ARBA" id="ARBA00022737"/>
    </source>
</evidence>
<gene>
    <name evidence="9" type="primary">clpA</name>
    <name evidence="9" type="ORF">LZC94_25515</name>
</gene>
<evidence type="ECO:0000256" key="4">
    <source>
        <dbReference type="ARBA" id="ARBA00023186"/>
    </source>
</evidence>
<keyword evidence="2 6" id="KW-0547">Nucleotide-binding</keyword>
<dbReference type="RefSeq" id="WP_394820836.1">
    <property type="nucleotide sequence ID" value="NZ_CP089984.1"/>
</dbReference>
<dbReference type="InterPro" id="IPR041546">
    <property type="entry name" value="ClpA/ClpB_AAA_lid"/>
</dbReference>
<organism evidence="9 10">
    <name type="scientific">Pendulispora albinea</name>
    <dbReference type="NCBI Taxonomy" id="2741071"/>
    <lineage>
        <taxon>Bacteria</taxon>
        <taxon>Pseudomonadati</taxon>
        <taxon>Myxococcota</taxon>
        <taxon>Myxococcia</taxon>
        <taxon>Myxococcales</taxon>
        <taxon>Sorangiineae</taxon>
        <taxon>Pendulisporaceae</taxon>
        <taxon>Pendulispora</taxon>
    </lineage>
</organism>
<evidence type="ECO:0000256" key="3">
    <source>
        <dbReference type="ARBA" id="ARBA00022840"/>
    </source>
</evidence>
<dbReference type="GO" id="GO:0008233">
    <property type="term" value="F:peptidase activity"/>
    <property type="evidence" value="ECO:0007669"/>
    <property type="project" value="UniProtKB-KW"/>
</dbReference>
<dbReference type="InterPro" id="IPR013461">
    <property type="entry name" value="ClpA"/>
</dbReference>
<dbReference type="InterPro" id="IPR050130">
    <property type="entry name" value="ClpA_ClpB"/>
</dbReference>
<dbReference type="InterPro" id="IPR001270">
    <property type="entry name" value="ClpA/B"/>
</dbReference>
<dbReference type="Proteomes" id="UP001370348">
    <property type="component" value="Chromosome"/>
</dbReference>
<dbReference type="PROSITE" id="PS00870">
    <property type="entry name" value="CLPAB_1"/>
    <property type="match status" value="1"/>
</dbReference>
<dbReference type="Gene3D" id="3.40.50.300">
    <property type="entry name" value="P-loop containing nucleotide triphosphate hydrolases"/>
    <property type="match status" value="2"/>
</dbReference>
<dbReference type="SMART" id="SM01086">
    <property type="entry name" value="ClpB_D2-small"/>
    <property type="match status" value="1"/>
</dbReference>
<keyword evidence="3 6" id="KW-0067">ATP-binding</keyword>
<dbReference type="Pfam" id="PF10431">
    <property type="entry name" value="ClpB_D2-small"/>
    <property type="match status" value="1"/>
</dbReference>
<dbReference type="PROSITE" id="PS00871">
    <property type="entry name" value="CLPAB_2"/>
    <property type="match status" value="1"/>
</dbReference>
<evidence type="ECO:0000256" key="7">
    <source>
        <dbReference type="SAM" id="MobiDB-lite"/>
    </source>
</evidence>
<accession>A0ABZ2LPY1</accession>
<dbReference type="NCBIfam" id="TIGR02639">
    <property type="entry name" value="ClpA"/>
    <property type="match status" value="1"/>
</dbReference>
<dbReference type="Pfam" id="PF02861">
    <property type="entry name" value="Clp_N"/>
    <property type="match status" value="1"/>
</dbReference>
<keyword evidence="10" id="KW-1185">Reference proteome</keyword>
<evidence type="ECO:0000259" key="8">
    <source>
        <dbReference type="PROSITE" id="PS51903"/>
    </source>
</evidence>
<keyword evidence="4 6" id="KW-0143">Chaperone</keyword>
<feature type="region of interest" description="Disordered" evidence="7">
    <location>
        <begin position="427"/>
        <end position="456"/>
    </location>
</feature>
<feature type="domain" description="Clp R" evidence="8">
    <location>
        <begin position="1"/>
        <end position="145"/>
    </location>
</feature>
<protein>
    <submittedName>
        <fullName evidence="9">ATP-dependent Clp protease ATP-binding subunit ClpA</fullName>
    </submittedName>
</protein>
<comment type="similarity">
    <text evidence="6">Belongs to the ClpA/ClpB family.</text>
</comment>
<evidence type="ECO:0000313" key="10">
    <source>
        <dbReference type="Proteomes" id="UP001370348"/>
    </source>
</evidence>
<evidence type="ECO:0000256" key="6">
    <source>
        <dbReference type="RuleBase" id="RU004432"/>
    </source>
</evidence>
<dbReference type="PROSITE" id="PS51903">
    <property type="entry name" value="CLP_R"/>
    <property type="match status" value="1"/>
</dbReference>
<dbReference type="CDD" id="cd19499">
    <property type="entry name" value="RecA-like_ClpB_Hsp104-like"/>
    <property type="match status" value="1"/>
</dbReference>
<sequence length="808" mass="88160">MRISPEVEIALTLAANEAARRRHEYVTLEHLLYALLFDDTTALVVRHAGGDVSRLKKQLERYLDDKLEPLPEGALSTPTPALGVQRVIRRALQHVQSSGKEEVKGANVLVAVFAERESFAASLLEQSGVTRLDVVAYLSHGVSKLDDADDAREANDTETDGAPAPEPGGGSKSSRDPLKAYCVNLNEQAREQRIDPLIGRQVEVDRMVQILSRRKKNNPLLVGDAGVGKTAIAEGLALKIERKEVPPALQSATVYQLDMGALVAGTRFRGDFEERIKAVVKALGKVAGAILFIDEIHTIVGAGATSGGSMDASNLLKPALASGRLRCIGSTTFEEFRQHFERDRALARRFQKVEVLEPSVQDTVKILRGLRTQYEDFHGVRYTDPAIEAAAELASKHLHDKKLPDKAIDLIDESGASVKLAHSTTSLFGEPASAPKGKSGNGKPSSPKLDEAETPRPVVDVLDVETVLARMAQIPPREVSTSDKDRLRNLEHELKSVIFGQDLAIDQLTSAIKLSRAGLRSPEKPIGCFLFTGPTGVGKTEVAKQLAKILGISFIRFDMSEYMERHTVSRLIGAPPGYVGFDQGGLLTDAIAKTPHAVLLLDEIEKAHGDVFNVLLSVMDHGKLTDNNGKSSDFRHVILLMTSNVGARDLARRAVGFHGGRDVNEADREFKRMFSPEFRNRLDARIPFDPLSPQVMVRVVDKFIRELNEQLSDRHVSLSVTNAARDWLADKGYDPENGARPLGRVIQDEVKRPLSEELLFGKLEHGGRAELDAEEGKIVLRYSAAPPPDAPPEAEGTTSKEGVADPVA</sequence>
<dbReference type="InterPro" id="IPR004176">
    <property type="entry name" value="Clp_R_N"/>
</dbReference>
<keyword evidence="9" id="KW-0645">Protease</keyword>